<dbReference type="InterPro" id="IPR036271">
    <property type="entry name" value="Tet_transcr_reg_TetR-rel_C_sf"/>
</dbReference>
<dbReference type="Proteomes" id="UP001220377">
    <property type="component" value="Chromosome"/>
</dbReference>
<evidence type="ECO:0000256" key="2">
    <source>
        <dbReference type="PROSITE-ProRule" id="PRU00335"/>
    </source>
</evidence>
<gene>
    <name evidence="4" type="ORF">PQ472_03310</name>
</gene>
<dbReference type="Pfam" id="PF22604">
    <property type="entry name" value="TetR_HI_0893_C"/>
    <property type="match status" value="1"/>
</dbReference>
<keyword evidence="1 2" id="KW-0238">DNA-binding</keyword>
<dbReference type="PANTHER" id="PTHR43479:SF11">
    <property type="entry name" value="ACREF_ENVCD OPERON REPRESSOR-RELATED"/>
    <property type="match status" value="1"/>
</dbReference>
<dbReference type="PRINTS" id="PR00455">
    <property type="entry name" value="HTHTETR"/>
</dbReference>
<accession>A0ABY7WSX2</accession>
<evidence type="ECO:0000313" key="5">
    <source>
        <dbReference type="Proteomes" id="UP001220377"/>
    </source>
</evidence>
<dbReference type="Gene3D" id="1.10.357.10">
    <property type="entry name" value="Tetracycline Repressor, domain 2"/>
    <property type="match status" value="1"/>
</dbReference>
<feature type="DNA-binding region" description="H-T-H motif" evidence="2">
    <location>
        <begin position="24"/>
        <end position="43"/>
    </location>
</feature>
<feature type="domain" description="HTH tetR-type" evidence="3">
    <location>
        <begin position="1"/>
        <end position="61"/>
    </location>
</feature>
<proteinExistence type="predicted"/>
<evidence type="ECO:0000256" key="1">
    <source>
        <dbReference type="ARBA" id="ARBA00023125"/>
    </source>
</evidence>
<name>A0ABY7WSX2_9LACO</name>
<dbReference type="InterPro" id="IPR009057">
    <property type="entry name" value="Homeodomain-like_sf"/>
</dbReference>
<organism evidence="4 5">
    <name type="scientific">Lacticaseibacillus pabuli</name>
    <dbReference type="NCBI Taxonomy" id="3025672"/>
    <lineage>
        <taxon>Bacteria</taxon>
        <taxon>Bacillati</taxon>
        <taxon>Bacillota</taxon>
        <taxon>Bacilli</taxon>
        <taxon>Lactobacillales</taxon>
        <taxon>Lactobacillaceae</taxon>
        <taxon>Lacticaseibacillus</taxon>
    </lineage>
</organism>
<evidence type="ECO:0000313" key="4">
    <source>
        <dbReference type="EMBL" id="WDF83280.1"/>
    </source>
</evidence>
<sequence length="186" mass="21066">MSKVQAIKDAVVDIVLTDGYQNLSMSKVAKKAGVSQATIYLSYASKEEMLTAIYVEAHAMIEGQTRVSSGPGTDVESELKTMFRHYMRILLDHPKQALFMYTVNNTPSLIDANVFQEMMSRNQDIRELIEYGQKQGLIVQADFDYIVAFTFDAINSLMILNYNRGGTMTDQQIQRAIDMCWRAIKV</sequence>
<keyword evidence="5" id="KW-1185">Reference proteome</keyword>
<dbReference type="EMBL" id="CP117884">
    <property type="protein sequence ID" value="WDF83280.1"/>
    <property type="molecule type" value="Genomic_DNA"/>
</dbReference>
<dbReference type="PANTHER" id="PTHR43479">
    <property type="entry name" value="ACREF/ENVCD OPERON REPRESSOR-RELATED"/>
    <property type="match status" value="1"/>
</dbReference>
<evidence type="ECO:0000259" key="3">
    <source>
        <dbReference type="PROSITE" id="PS50977"/>
    </source>
</evidence>
<dbReference type="InterPro" id="IPR050624">
    <property type="entry name" value="HTH-type_Tx_Regulator"/>
</dbReference>
<dbReference type="InterPro" id="IPR001647">
    <property type="entry name" value="HTH_TetR"/>
</dbReference>
<reference evidence="4 5" key="1">
    <citation type="submission" date="2023-02" db="EMBL/GenBank/DDBJ databases">
        <title>Genome sequence of Lacticaseibacillus sp. KACC 23028.</title>
        <authorList>
            <person name="Kim S."/>
            <person name="Heo J."/>
            <person name="Kwon S.-W."/>
        </authorList>
    </citation>
    <scope>NUCLEOTIDE SEQUENCE [LARGE SCALE GENOMIC DNA]</scope>
    <source>
        <strain evidence="4 5">KACC 23028</strain>
    </source>
</reference>
<dbReference type="RefSeq" id="WP_274261340.1">
    <property type="nucleotide sequence ID" value="NZ_CP117884.1"/>
</dbReference>
<dbReference type="SUPFAM" id="SSF48498">
    <property type="entry name" value="Tetracyclin repressor-like, C-terminal domain"/>
    <property type="match status" value="1"/>
</dbReference>
<dbReference type="SUPFAM" id="SSF46689">
    <property type="entry name" value="Homeodomain-like"/>
    <property type="match status" value="1"/>
</dbReference>
<protein>
    <submittedName>
        <fullName evidence="4">TetR/AcrR family transcriptional regulator</fullName>
    </submittedName>
</protein>
<dbReference type="PROSITE" id="PS50977">
    <property type="entry name" value="HTH_TETR_2"/>
    <property type="match status" value="1"/>
</dbReference>
<dbReference type="InterPro" id="IPR054422">
    <property type="entry name" value="TetR-like_HI_0893_C"/>
</dbReference>
<dbReference type="Pfam" id="PF00440">
    <property type="entry name" value="TetR_N"/>
    <property type="match status" value="1"/>
</dbReference>